<accession>A0A7E4UZX6</accession>
<evidence type="ECO:0000313" key="1">
    <source>
        <dbReference type="Proteomes" id="UP000492821"/>
    </source>
</evidence>
<organism evidence="1 2">
    <name type="scientific">Panagrellus redivivus</name>
    <name type="common">Microworm</name>
    <dbReference type="NCBI Taxonomy" id="6233"/>
    <lineage>
        <taxon>Eukaryota</taxon>
        <taxon>Metazoa</taxon>
        <taxon>Ecdysozoa</taxon>
        <taxon>Nematoda</taxon>
        <taxon>Chromadorea</taxon>
        <taxon>Rhabditida</taxon>
        <taxon>Tylenchina</taxon>
        <taxon>Panagrolaimomorpha</taxon>
        <taxon>Panagrolaimoidea</taxon>
        <taxon>Panagrolaimidae</taxon>
        <taxon>Panagrellus</taxon>
    </lineage>
</organism>
<sequence>MHNFSFLRRKPSFSLSHIAFVDVIVDRCRRGQVFAVGGRQVKQTWLARDGGNDQSSRARADSHRPLTHLNNRQPAVSLHANKHDANQPAFQRSYWYCAKSESIHPMQMRGCHLSMNRLKVKPRQPPAAPSKR</sequence>
<dbReference type="Proteomes" id="UP000492821">
    <property type="component" value="Unassembled WGS sequence"/>
</dbReference>
<dbReference type="AlphaFoldDB" id="A0A7E4UZX6"/>
<proteinExistence type="predicted"/>
<reference evidence="1" key="1">
    <citation type="journal article" date="2013" name="Genetics">
        <title>The draft genome and transcriptome of Panagrellus redivivus are shaped by the harsh demands of a free-living lifestyle.</title>
        <authorList>
            <person name="Srinivasan J."/>
            <person name="Dillman A.R."/>
            <person name="Macchietto M.G."/>
            <person name="Heikkinen L."/>
            <person name="Lakso M."/>
            <person name="Fracchia K.M."/>
            <person name="Antoshechkin I."/>
            <person name="Mortazavi A."/>
            <person name="Wong G."/>
            <person name="Sternberg P.W."/>
        </authorList>
    </citation>
    <scope>NUCLEOTIDE SEQUENCE [LARGE SCALE GENOMIC DNA]</scope>
    <source>
        <strain evidence="1">MT8872</strain>
    </source>
</reference>
<protein>
    <submittedName>
        <fullName evidence="2">Uncharacterized protein</fullName>
    </submittedName>
</protein>
<keyword evidence="1" id="KW-1185">Reference proteome</keyword>
<dbReference type="WBParaSite" id="Pan_g149.t1">
    <property type="protein sequence ID" value="Pan_g149.t1"/>
    <property type="gene ID" value="Pan_g149"/>
</dbReference>
<name>A0A7E4UZX6_PANRE</name>
<reference evidence="2" key="2">
    <citation type="submission" date="2020-10" db="UniProtKB">
        <authorList>
            <consortium name="WormBaseParasite"/>
        </authorList>
    </citation>
    <scope>IDENTIFICATION</scope>
</reference>
<evidence type="ECO:0000313" key="2">
    <source>
        <dbReference type="WBParaSite" id="Pan_g149.t1"/>
    </source>
</evidence>